<protein>
    <submittedName>
        <fullName evidence="2">Recombination nuclease subunit 2</fullName>
    </submittedName>
</protein>
<organism evidence="2 3">
    <name type="scientific">Escherichia phage SelmaRatti</name>
    <dbReference type="NCBI Taxonomy" id="2852006"/>
    <lineage>
        <taxon>Viruses</taxon>
        <taxon>Duplodnaviria</taxon>
        <taxon>Heunggongvirae</taxon>
        <taxon>Uroviricota</taxon>
        <taxon>Caudoviricetes</taxon>
        <taxon>Demerecviridae</taxon>
        <taxon>Markadamsvirinae</taxon>
        <taxon>Tequintavirus</taxon>
        <taxon>Tequintavirus selmaratti</taxon>
    </lineage>
</organism>
<feature type="coiled-coil region" evidence="1">
    <location>
        <begin position="410"/>
        <end position="482"/>
    </location>
</feature>
<dbReference type="SUPFAM" id="SSF75712">
    <property type="entry name" value="Rad50 coiled-coil Zn hook"/>
    <property type="match status" value="1"/>
</dbReference>
<dbReference type="Gene3D" id="1.10.287.510">
    <property type="entry name" value="Helix hairpin bin"/>
    <property type="match status" value="1"/>
</dbReference>
<proteinExistence type="predicted"/>
<dbReference type="InterPro" id="IPR027417">
    <property type="entry name" value="P-loop_NTPase"/>
</dbReference>
<keyword evidence="3" id="KW-1185">Reference proteome</keyword>
<evidence type="ECO:0000313" key="3">
    <source>
        <dbReference type="Proteomes" id="UP000828732"/>
    </source>
</evidence>
<evidence type="ECO:0000256" key="1">
    <source>
        <dbReference type="SAM" id="Coils"/>
    </source>
</evidence>
<reference evidence="2" key="1">
    <citation type="journal article" date="2021" name="PLoS Biol.">
        <title>Systematic exploration of Escherichia coli phage-host interactions with the BASEL phage collection.</title>
        <authorList>
            <person name="Maffei E."/>
            <person name="Shaidullina A."/>
            <person name="Burkolter M."/>
            <person name="Heyer Y."/>
            <person name="Estermann F."/>
            <person name="Druelle V."/>
            <person name="Sauer P."/>
            <person name="Willi L."/>
            <person name="Michaelis S."/>
            <person name="Hilbi H."/>
            <person name="Thaler D.S."/>
            <person name="Harms A."/>
        </authorList>
    </citation>
    <scope>NUCLEOTIDE SEQUENCE</scope>
    <source>
        <strain evidence="2">Bas34</strain>
    </source>
</reference>
<dbReference type="PANTHER" id="PTHR32114">
    <property type="entry name" value="ABC TRANSPORTER ABCH.3"/>
    <property type="match status" value="1"/>
</dbReference>
<gene>
    <name evidence="2" type="ORF">bas34_0028</name>
</gene>
<name>A0AAE7VY66_9CAUD</name>
<dbReference type="SUPFAM" id="SSF52540">
    <property type="entry name" value="P-loop containing nucleoside triphosphate hydrolases"/>
    <property type="match status" value="1"/>
</dbReference>
<sequence>MNLNFTSVKSRSYLKVTLIESWLELRNMSKITIKTLKFSNVMSYGKDIVIHFDKNPVTQLIGGNGLGKSTIATVIEELFYNKNSRGIKKDALFSWSTPKKEYDMHAYFSKDEDEYELHKVVKSTAKVTLIKNGEDISGHTATQTYKMIEEIMGGDFQTFTKLIYQSVGSNLDFLKATDATRKAFLVNLFNQEQYKEMSETIKADRKEIANTLNNLHGQMAVITKILNGKNNLGTLQEPVEVPEFDEEPLAQELTESKIKAALAKSQEANITKLRNLDKAVQVAEQSFEPFKNLPAPTDQNEEISSVTRDLTIVTSRAGEVKKRYQKFKQEASNTECPTCGTHLDTTAAQKAMDMARTEYDPLFKEKQSLEAKLEQLKKEQLEYVAYTRAKDALDKAVVVRDEFKDSMSDTSFEELNVQNLQVQIRQLEQEIADGRSKVAIAKEHNANVELANAKYRAKLEQIEKAEAEMSEITSKLDGVSEAVADLDILITALKNLVGYKLEHSVKVFEELINKYLSIMTGGKFALGFELDETKLQVVIFNDGNRTSMENCSTGQQSRINLATLLAIRMLLTSISKVNINLLFLDEVISFIDTKGLDTLVELLNEEESLNSIIVSHGHTHPLAHKITVKKDAEGFSYLE</sequence>
<keyword evidence="1" id="KW-0175">Coiled coil</keyword>
<evidence type="ECO:0000313" key="2">
    <source>
        <dbReference type="EMBL" id="QXV84332.1"/>
    </source>
</evidence>
<dbReference type="EMBL" id="MZ501103">
    <property type="protein sequence ID" value="QXV84332.1"/>
    <property type="molecule type" value="Genomic_DNA"/>
</dbReference>
<dbReference type="Gene3D" id="3.40.50.300">
    <property type="entry name" value="P-loop containing nucleotide triphosphate hydrolases"/>
    <property type="match status" value="2"/>
</dbReference>
<accession>A0AAE7VY66</accession>
<dbReference type="PANTHER" id="PTHR32114:SF2">
    <property type="entry name" value="ABC TRANSPORTER ABCH.3"/>
    <property type="match status" value="1"/>
</dbReference>
<dbReference type="Proteomes" id="UP000828732">
    <property type="component" value="Segment"/>
</dbReference>